<feature type="region of interest" description="Disordered" evidence="1">
    <location>
        <begin position="77"/>
        <end position="107"/>
    </location>
</feature>
<feature type="compositionally biased region" description="Low complexity" evidence="1">
    <location>
        <begin position="80"/>
        <end position="98"/>
    </location>
</feature>
<feature type="region of interest" description="Disordered" evidence="1">
    <location>
        <begin position="1"/>
        <end position="25"/>
    </location>
</feature>
<gene>
    <name evidence="3" type="ORF">DRE_00754</name>
</gene>
<dbReference type="PANTHER" id="PTHR33604">
    <property type="entry name" value="OSJNBA0004B13.7 PROTEIN"/>
    <property type="match status" value="1"/>
</dbReference>
<dbReference type="OrthoDB" id="5397682at2759"/>
<evidence type="ECO:0000256" key="1">
    <source>
        <dbReference type="SAM" id="MobiDB-lite"/>
    </source>
</evidence>
<protein>
    <recommendedName>
        <fullName evidence="5">Glycosyltransferase 2</fullName>
    </recommendedName>
</protein>
<dbReference type="AlphaFoldDB" id="W7I8J8"/>
<dbReference type="Proteomes" id="UP000024837">
    <property type="component" value="Unassembled WGS sequence"/>
</dbReference>
<feature type="region of interest" description="Disordered" evidence="1">
    <location>
        <begin position="663"/>
        <end position="682"/>
    </location>
</feature>
<dbReference type="PANTHER" id="PTHR33604:SF3">
    <property type="entry name" value="OSJNBA0004B13.7 PROTEIN"/>
    <property type="match status" value="1"/>
</dbReference>
<evidence type="ECO:0000256" key="2">
    <source>
        <dbReference type="SAM" id="Phobius"/>
    </source>
</evidence>
<keyword evidence="2" id="KW-1133">Transmembrane helix</keyword>
<organism evidence="3 4">
    <name type="scientific">Drechslerella stenobrocha 248</name>
    <dbReference type="NCBI Taxonomy" id="1043628"/>
    <lineage>
        <taxon>Eukaryota</taxon>
        <taxon>Fungi</taxon>
        <taxon>Dikarya</taxon>
        <taxon>Ascomycota</taxon>
        <taxon>Pezizomycotina</taxon>
        <taxon>Orbiliomycetes</taxon>
        <taxon>Orbiliales</taxon>
        <taxon>Orbiliaceae</taxon>
        <taxon>Drechslerella</taxon>
    </lineage>
</organism>
<keyword evidence="2" id="KW-0812">Transmembrane</keyword>
<name>W7I8J8_9PEZI</name>
<accession>W7I8J8</accession>
<feature type="compositionally biased region" description="Basic and acidic residues" evidence="1">
    <location>
        <begin position="1"/>
        <end position="15"/>
    </location>
</feature>
<sequence length="731" mass="81606">MSPSPKYRDKDDLGRPKPPFQHDASSNWRSATFRFRRKRRTIFYFLAICAIVYLLLHSRWWRSVLVADSDRPDQWLHDNSPSSSSSSLHRSGPPSRGSTSAGSKVQHTSKLTYNGPVRFVNLYETLYKVQQFHFRLRNPHVVFIAANMNSASILAGLACEMFAARRNVVHLVLVGRTEISLEFFKKANGMLQKDACSVVLHDARPDKASISTDDRMAISLKSAVRYIKDYIGPAVVITDADRESPWFRQAITEKTKESKISHIVLPHDVSTIPWLQKLDAMSLASWHKPTIDIVIHADAHSGQLVRLLKTLEKADYFTAPLPRLFIDLDPDTDKSVRDFINKYTWPSKEHLFVRHRIAPKSSLDDDPTTVVESFFPNSEDSAVLLLSPNTELSPFYFQYLFYAILEYKYSNGQSGLDKNLIYGISLDLPLSYLDGQPFDPSTLVSDEQPASPGTQKKAKPNNPFFYPVPSTHATLFFGSHWRILHLYLARRLNPAYTKGADYTLPAQVSKETPRWVAYFTELLAAGGYMMLYPNFTPTDSLAVYDGSDNGEKELMRANNILNLLPNGRLPLWSDLPVLALGGHKSTIAAALDSAQTYKTKILKSCGGVKKNDGEDDSVDDLFCSKADVVNERKKNVKEHIAAQAKQRKQGAEGVREQTAVEKLAAAEPSTEAPAPQPEKAPMAVNDDAVKPDALAANPIPQVIHNKIVSLDDLDTVPVDVGGEAIRVKGEA</sequence>
<dbReference type="EMBL" id="KI966427">
    <property type="protein sequence ID" value="EWC45355.1"/>
    <property type="molecule type" value="Genomic_DNA"/>
</dbReference>
<keyword evidence="2" id="KW-0472">Membrane</keyword>
<dbReference type="HOGENOM" id="CLU_018583_0_0_1"/>
<reference evidence="3 4" key="1">
    <citation type="submission" date="2013-05" db="EMBL/GenBank/DDBJ databases">
        <title>Drechslerella stenobrocha genome reveals carnivorous origination and mechanical trapping mechanism of predatory fungi.</title>
        <authorList>
            <person name="Liu X."/>
            <person name="Zhang W."/>
            <person name="Liu K."/>
        </authorList>
    </citation>
    <scope>NUCLEOTIDE SEQUENCE [LARGE SCALE GENOMIC DNA]</scope>
    <source>
        <strain evidence="3 4">248</strain>
    </source>
</reference>
<evidence type="ECO:0008006" key="5">
    <source>
        <dbReference type="Google" id="ProtNLM"/>
    </source>
</evidence>
<feature type="transmembrane region" description="Helical" evidence="2">
    <location>
        <begin position="42"/>
        <end position="61"/>
    </location>
</feature>
<evidence type="ECO:0000313" key="4">
    <source>
        <dbReference type="Proteomes" id="UP000024837"/>
    </source>
</evidence>
<proteinExistence type="predicted"/>
<evidence type="ECO:0000313" key="3">
    <source>
        <dbReference type="EMBL" id="EWC45355.1"/>
    </source>
</evidence>
<keyword evidence="4" id="KW-1185">Reference proteome</keyword>